<keyword evidence="4" id="KW-0235">DNA replication</keyword>
<evidence type="ECO:0000256" key="3">
    <source>
        <dbReference type="ARBA" id="ARBA00022457"/>
    </source>
</evidence>
<dbReference type="InterPro" id="IPR022998">
    <property type="entry name" value="ThiamineP_synth_TenI"/>
</dbReference>
<dbReference type="InterPro" id="IPR000086">
    <property type="entry name" value="NUDIX_hydrolase_dom"/>
</dbReference>
<keyword evidence="5" id="KW-0479">Metal-binding</keyword>
<evidence type="ECO:0000256" key="15">
    <source>
        <dbReference type="ARBA" id="ARBA00041979"/>
    </source>
</evidence>
<dbReference type="Pfam" id="PF02581">
    <property type="entry name" value="TMP-TENI"/>
    <property type="match status" value="1"/>
</dbReference>
<dbReference type="KEGG" id="htl:HPTL_0544"/>
<dbReference type="GO" id="GO:0006260">
    <property type="term" value="P:DNA replication"/>
    <property type="evidence" value="ECO:0007669"/>
    <property type="project" value="UniProtKB-KW"/>
</dbReference>
<dbReference type="GO" id="GO:0046872">
    <property type="term" value="F:metal ion binding"/>
    <property type="evidence" value="ECO:0007669"/>
    <property type="project" value="UniProtKB-KW"/>
</dbReference>
<dbReference type="InterPro" id="IPR047127">
    <property type="entry name" value="MutT-like"/>
</dbReference>
<evidence type="ECO:0000256" key="16">
    <source>
        <dbReference type="ARBA" id="ARBA00042798"/>
    </source>
</evidence>
<evidence type="ECO:0000256" key="4">
    <source>
        <dbReference type="ARBA" id="ARBA00022705"/>
    </source>
</evidence>
<evidence type="ECO:0000256" key="14">
    <source>
        <dbReference type="ARBA" id="ARBA00041592"/>
    </source>
</evidence>
<protein>
    <recommendedName>
        <fullName evidence="13">8-oxo-dGTP diphosphatase</fullName>
        <ecNumber evidence="12">3.6.1.55</ecNumber>
    </recommendedName>
    <alternativeName>
        <fullName evidence="16">7,8-dihydro-8-oxoguanine-triphosphatase</fullName>
    </alternativeName>
    <alternativeName>
        <fullName evidence="15">Mutator protein MutT</fullName>
    </alternativeName>
    <alternativeName>
        <fullName evidence="14">dGTP pyrophosphohydrolase</fullName>
    </alternativeName>
</protein>
<keyword evidence="6" id="KW-0227">DNA damage</keyword>
<evidence type="ECO:0000256" key="2">
    <source>
        <dbReference type="ARBA" id="ARBA00005582"/>
    </source>
</evidence>
<dbReference type="OrthoDB" id="5292845at2"/>
<proteinExistence type="inferred from homology"/>
<dbReference type="SUPFAM" id="SSF55811">
    <property type="entry name" value="Nudix"/>
    <property type="match status" value="1"/>
</dbReference>
<evidence type="ECO:0000256" key="12">
    <source>
        <dbReference type="ARBA" id="ARBA00038905"/>
    </source>
</evidence>
<dbReference type="Proteomes" id="UP000262004">
    <property type="component" value="Chromosome"/>
</dbReference>
<dbReference type="InterPro" id="IPR020084">
    <property type="entry name" value="NUDIX_hydrolase_CS"/>
</dbReference>
<gene>
    <name evidence="19" type="ORF">HPTL_0544</name>
</gene>
<dbReference type="EC" id="3.6.1.55" evidence="12"/>
<evidence type="ECO:0000256" key="9">
    <source>
        <dbReference type="ARBA" id="ARBA00023204"/>
    </source>
</evidence>
<evidence type="ECO:0000256" key="7">
    <source>
        <dbReference type="ARBA" id="ARBA00022801"/>
    </source>
</evidence>
<evidence type="ECO:0000313" key="19">
    <source>
        <dbReference type="EMBL" id="BBD76812.1"/>
    </source>
</evidence>
<dbReference type="GO" id="GO:0044716">
    <property type="term" value="F:8-oxo-GDP phosphatase activity"/>
    <property type="evidence" value="ECO:0007669"/>
    <property type="project" value="TreeGrafter"/>
</dbReference>
<dbReference type="Gene3D" id="3.20.20.70">
    <property type="entry name" value="Aldolase class I"/>
    <property type="match status" value="1"/>
</dbReference>
<accession>A0A2Z6DWM4</accession>
<keyword evidence="8" id="KW-0460">Magnesium</keyword>
<evidence type="ECO:0000313" key="20">
    <source>
        <dbReference type="Proteomes" id="UP000262004"/>
    </source>
</evidence>
<comment type="catalytic activity">
    <reaction evidence="10">
        <text>8-oxo-dGTP + H2O = 8-oxo-dGMP + diphosphate + H(+)</text>
        <dbReference type="Rhea" id="RHEA:31575"/>
        <dbReference type="ChEBI" id="CHEBI:15377"/>
        <dbReference type="ChEBI" id="CHEBI:15378"/>
        <dbReference type="ChEBI" id="CHEBI:33019"/>
        <dbReference type="ChEBI" id="CHEBI:63224"/>
        <dbReference type="ChEBI" id="CHEBI:77896"/>
        <dbReference type="EC" id="3.6.1.55"/>
    </reaction>
</comment>
<dbReference type="InterPro" id="IPR036206">
    <property type="entry name" value="ThiamineP_synth_sf"/>
</dbReference>
<dbReference type="InterPro" id="IPR020476">
    <property type="entry name" value="Nudix_hydrolase"/>
</dbReference>
<evidence type="ECO:0000256" key="17">
    <source>
        <dbReference type="RuleBase" id="RU003476"/>
    </source>
</evidence>
<comment type="similarity">
    <text evidence="2 17">Belongs to the Nudix hydrolase family.</text>
</comment>
<dbReference type="GO" id="GO:0009228">
    <property type="term" value="P:thiamine biosynthetic process"/>
    <property type="evidence" value="ECO:0007669"/>
    <property type="project" value="UniProtKB-KW"/>
</dbReference>
<dbReference type="GO" id="GO:0044715">
    <property type="term" value="F:8-oxo-dGDP phosphatase activity"/>
    <property type="evidence" value="ECO:0007669"/>
    <property type="project" value="TreeGrafter"/>
</dbReference>
<dbReference type="CDD" id="cd03425">
    <property type="entry name" value="NUDIX_MutT_NudA_like"/>
    <property type="match status" value="1"/>
</dbReference>
<evidence type="ECO:0000256" key="8">
    <source>
        <dbReference type="ARBA" id="ARBA00022842"/>
    </source>
</evidence>
<comment type="cofactor">
    <cofactor evidence="1">
        <name>Mg(2+)</name>
        <dbReference type="ChEBI" id="CHEBI:18420"/>
    </cofactor>
</comment>
<evidence type="ECO:0000256" key="13">
    <source>
        <dbReference type="ARBA" id="ARBA00040794"/>
    </source>
</evidence>
<dbReference type="SUPFAM" id="SSF51391">
    <property type="entry name" value="Thiamin phosphate synthase"/>
    <property type="match status" value="1"/>
</dbReference>
<dbReference type="GO" id="GO:0006281">
    <property type="term" value="P:DNA repair"/>
    <property type="evidence" value="ECO:0007669"/>
    <property type="project" value="UniProtKB-KW"/>
</dbReference>
<dbReference type="GO" id="GO:0035539">
    <property type="term" value="F:8-oxo-7,8-dihydrodeoxyguanosine triphosphate pyrophosphatase activity"/>
    <property type="evidence" value="ECO:0007669"/>
    <property type="project" value="UniProtKB-EC"/>
</dbReference>
<dbReference type="InterPro" id="IPR013785">
    <property type="entry name" value="Aldolase_TIM"/>
</dbReference>
<dbReference type="PROSITE" id="PS00893">
    <property type="entry name" value="NUDIX_BOX"/>
    <property type="match status" value="1"/>
</dbReference>
<evidence type="ECO:0000256" key="1">
    <source>
        <dbReference type="ARBA" id="ARBA00001946"/>
    </source>
</evidence>
<evidence type="ECO:0000256" key="6">
    <source>
        <dbReference type="ARBA" id="ARBA00022763"/>
    </source>
</evidence>
<dbReference type="RefSeq" id="WP_119334620.1">
    <property type="nucleotide sequence ID" value="NZ_AP018558.1"/>
</dbReference>
<keyword evidence="7 17" id="KW-0378">Hydrolase</keyword>
<dbReference type="PRINTS" id="PR00502">
    <property type="entry name" value="NUDIXFAMILY"/>
</dbReference>
<dbReference type="EMBL" id="AP018558">
    <property type="protein sequence ID" value="BBD76812.1"/>
    <property type="molecule type" value="Genomic_DNA"/>
</dbReference>
<keyword evidence="3" id="KW-0515">Mutator protein</keyword>
<dbReference type="PANTHER" id="PTHR47707">
    <property type="entry name" value="8-OXO-DGTP DIPHOSPHATASE"/>
    <property type="match status" value="1"/>
</dbReference>
<organism evidence="19 20">
    <name type="scientific">Hydrogenophilus thermoluteolus</name>
    <name type="common">Pseudomonas hydrogenothermophila</name>
    <dbReference type="NCBI Taxonomy" id="297"/>
    <lineage>
        <taxon>Bacteria</taxon>
        <taxon>Pseudomonadati</taxon>
        <taxon>Pseudomonadota</taxon>
        <taxon>Hydrogenophilia</taxon>
        <taxon>Hydrogenophilales</taxon>
        <taxon>Hydrogenophilaceae</taxon>
        <taxon>Hydrogenophilus</taxon>
    </lineage>
</organism>
<dbReference type="PANTHER" id="PTHR47707:SF1">
    <property type="entry name" value="NUDIX HYDROLASE FAMILY PROTEIN"/>
    <property type="match status" value="1"/>
</dbReference>
<dbReference type="AlphaFoldDB" id="A0A2Z6DWM4"/>
<dbReference type="PROSITE" id="PS51462">
    <property type="entry name" value="NUDIX"/>
    <property type="match status" value="1"/>
</dbReference>
<dbReference type="CDD" id="cd00564">
    <property type="entry name" value="TMP_TenI"/>
    <property type="match status" value="1"/>
</dbReference>
<evidence type="ECO:0000256" key="11">
    <source>
        <dbReference type="ARBA" id="ARBA00036904"/>
    </source>
</evidence>
<keyword evidence="9" id="KW-0234">DNA repair</keyword>
<dbReference type="InterPro" id="IPR015797">
    <property type="entry name" value="NUDIX_hydrolase-like_dom_sf"/>
</dbReference>
<feature type="domain" description="Nudix hydrolase" evidence="18">
    <location>
        <begin position="1"/>
        <end position="132"/>
    </location>
</feature>
<dbReference type="Pfam" id="PF00293">
    <property type="entry name" value="NUDIX"/>
    <property type="match status" value="1"/>
</dbReference>
<comment type="catalytic activity">
    <reaction evidence="11">
        <text>8-oxo-GTP + H2O = 8-oxo-GMP + diphosphate + H(+)</text>
        <dbReference type="Rhea" id="RHEA:67616"/>
        <dbReference type="ChEBI" id="CHEBI:15377"/>
        <dbReference type="ChEBI" id="CHEBI:15378"/>
        <dbReference type="ChEBI" id="CHEBI:33019"/>
        <dbReference type="ChEBI" id="CHEBI:143553"/>
        <dbReference type="ChEBI" id="CHEBI:145694"/>
    </reaction>
</comment>
<evidence type="ECO:0000259" key="18">
    <source>
        <dbReference type="PROSITE" id="PS51462"/>
    </source>
</evidence>
<sequence>MKRVAVAAAVLWNESGSVLLGQRAPDTFYPGYWEFPGGKIEAGETPREALIRELREELGLELTAARIAPWLCRRHRYAHADVTLHFFQVWGWRGTPQPHVHAALTWQTPGAWSVAPMLPANTPVAEALVLPRLMVVSQVTAASRGAPVGSPAWHDAAARWAASIQAARTHGAVIAQIREKRLDPGAEAGGDAATACARLGIEQLVAIAREAGAERIVVNGPPEWAEAVGADGCHLSAQAARALLACGAGRPVAQDGMLLGVSVHDASERAVAEALDADYWVVGPVAATQTHPECSPLGWSRFAQLIAAPPVPVFAIGGLTAADLPQAHMQGAHGIAAIRGWLRGQ</sequence>
<name>A0A2Z6DWM4_HYDTE</name>
<evidence type="ECO:0000256" key="10">
    <source>
        <dbReference type="ARBA" id="ARBA00035861"/>
    </source>
</evidence>
<reference evidence="19 20" key="1">
    <citation type="submission" date="2018-04" db="EMBL/GenBank/DDBJ databases">
        <title>Complete genome sequence of Hydrogenophilus thermoluteolus TH-1.</title>
        <authorList>
            <person name="Arai H."/>
        </authorList>
    </citation>
    <scope>NUCLEOTIDE SEQUENCE [LARGE SCALE GENOMIC DNA]</scope>
    <source>
        <strain evidence="19 20">TH-1</strain>
    </source>
</reference>
<keyword evidence="20" id="KW-1185">Reference proteome</keyword>
<dbReference type="NCBIfam" id="NF006530">
    <property type="entry name" value="PRK08999.1"/>
    <property type="match status" value="1"/>
</dbReference>
<dbReference type="GO" id="GO:0008413">
    <property type="term" value="F:8-oxo-7,8-dihydroguanosine triphosphate pyrophosphatase activity"/>
    <property type="evidence" value="ECO:0007669"/>
    <property type="project" value="TreeGrafter"/>
</dbReference>
<evidence type="ECO:0000256" key="5">
    <source>
        <dbReference type="ARBA" id="ARBA00022723"/>
    </source>
</evidence>
<dbReference type="Gene3D" id="3.90.79.10">
    <property type="entry name" value="Nucleoside Triphosphate Pyrophosphohydrolase"/>
    <property type="match status" value="1"/>
</dbReference>